<evidence type="ECO:0000313" key="2">
    <source>
        <dbReference type="EMBL" id="GAA2045082.1"/>
    </source>
</evidence>
<feature type="region of interest" description="Disordered" evidence="1">
    <location>
        <begin position="20"/>
        <end position="62"/>
    </location>
</feature>
<feature type="compositionally biased region" description="Basic residues" evidence="1">
    <location>
        <begin position="20"/>
        <end position="40"/>
    </location>
</feature>
<keyword evidence="3" id="KW-1185">Reference proteome</keyword>
<dbReference type="SUPFAM" id="SSF52540">
    <property type="entry name" value="P-loop containing nucleoside triphosphate hydrolases"/>
    <property type="match status" value="1"/>
</dbReference>
<accession>A0ABP5GFW5</accession>
<organism evidence="2 3">
    <name type="scientific">Yaniella flava</name>
    <dbReference type="NCBI Taxonomy" id="287930"/>
    <lineage>
        <taxon>Bacteria</taxon>
        <taxon>Bacillati</taxon>
        <taxon>Actinomycetota</taxon>
        <taxon>Actinomycetes</taxon>
        <taxon>Micrococcales</taxon>
        <taxon>Micrococcaceae</taxon>
        <taxon>Yaniella</taxon>
    </lineage>
</organism>
<evidence type="ECO:0000313" key="3">
    <source>
        <dbReference type="Proteomes" id="UP001501461"/>
    </source>
</evidence>
<comment type="caution">
    <text evidence="2">The sequence shown here is derived from an EMBL/GenBank/DDBJ whole genome shotgun (WGS) entry which is preliminary data.</text>
</comment>
<name>A0ABP5GFW5_9MICC</name>
<proteinExistence type="predicted"/>
<dbReference type="Proteomes" id="UP001501461">
    <property type="component" value="Unassembled WGS sequence"/>
</dbReference>
<keyword evidence="2" id="KW-0067">ATP-binding</keyword>
<protein>
    <submittedName>
        <fullName evidence="2">ATP-binding protein</fullName>
    </submittedName>
</protein>
<dbReference type="EMBL" id="BAAAMN010000058">
    <property type="protein sequence ID" value="GAA2045082.1"/>
    <property type="molecule type" value="Genomic_DNA"/>
</dbReference>
<evidence type="ECO:0000256" key="1">
    <source>
        <dbReference type="SAM" id="MobiDB-lite"/>
    </source>
</evidence>
<sequence length="500" mass="54786">MSEPTVELFDVYEEDRKTRRQAKAVRRKQHKIHKQRVRASRRTEIEPMPSPTWGSGGQNRPQSLRGAVRLKVRGIPTTTHTAATAYPYVAGPSLGPGGIYLGYDLNGGGAFCFDPWDLYKRGIISGMAMLLFGQVGTGKSSLAKSFACRQVKAGRKLSVASDKKGEWTPVVHALGGEVIQVGPGLSTRLNPLDPGTRPSVNPRGEPMREDEWEMIVRTRRMATLETLVKILINRDLSPAEHSVVAKGLHDGVRARAQYEQAVVIPDVINQLWDQKHKAQDQLIIDAAMEMAMTLQRVTSGDLAGMFDGETSVNFDADAPAVSVDTSALRGASPDAIRVVNACAGAWTEAMVTTSDGGQRVVVYEEGWDNISSEADLQRMMESWKMARAYGIFNILVLHKIADLDMAGDKGSRMTAMAKSLSADADVKVIYRQDQSALKITLEELDLSSLERSILKSLDDGVGLWRLGQSSFQIKNELTNAEKPLFDTDERMGIKSGEEGA</sequence>
<dbReference type="Gene3D" id="3.40.50.300">
    <property type="entry name" value="P-loop containing nucleotide triphosphate hydrolases"/>
    <property type="match status" value="1"/>
</dbReference>
<keyword evidence="2" id="KW-0547">Nucleotide-binding</keyword>
<gene>
    <name evidence="2" type="ORF">GCM10009720_27500</name>
</gene>
<reference evidence="3" key="1">
    <citation type="journal article" date="2019" name="Int. J. Syst. Evol. Microbiol.">
        <title>The Global Catalogue of Microorganisms (GCM) 10K type strain sequencing project: providing services to taxonomists for standard genome sequencing and annotation.</title>
        <authorList>
            <consortium name="The Broad Institute Genomics Platform"/>
            <consortium name="The Broad Institute Genome Sequencing Center for Infectious Disease"/>
            <person name="Wu L."/>
            <person name="Ma J."/>
        </authorList>
    </citation>
    <scope>NUCLEOTIDE SEQUENCE [LARGE SCALE GENOMIC DNA]</scope>
    <source>
        <strain evidence="3">JCM 13595</strain>
    </source>
</reference>
<dbReference type="InterPro" id="IPR027417">
    <property type="entry name" value="P-loop_NTPase"/>
</dbReference>
<dbReference type="GO" id="GO:0005524">
    <property type="term" value="F:ATP binding"/>
    <property type="evidence" value="ECO:0007669"/>
    <property type="project" value="UniProtKB-KW"/>
</dbReference>